<sequence>MSTTGNKQLDNILQTSDEFYMCEAMQRLIAHEYGENCFQLVCYDMSCGCEQVDRCDLNEGETIKSLYPEAIEISLDDFKAQFIACVNKRNNL</sequence>
<dbReference type="Proteomes" id="UP001595906">
    <property type="component" value="Unassembled WGS sequence"/>
</dbReference>
<dbReference type="EMBL" id="JBHSDC010000024">
    <property type="protein sequence ID" value="MFC4232661.1"/>
    <property type="molecule type" value="Genomic_DNA"/>
</dbReference>
<comment type="caution">
    <text evidence="1">The sequence shown here is derived from an EMBL/GenBank/DDBJ whole genome shotgun (WGS) entry which is preliminary data.</text>
</comment>
<evidence type="ECO:0000313" key="2">
    <source>
        <dbReference type="Proteomes" id="UP001595906"/>
    </source>
</evidence>
<name>A0ABV8Q141_9BACT</name>
<accession>A0ABV8Q141</accession>
<gene>
    <name evidence="1" type="ORF">ACFOW1_12230</name>
</gene>
<protein>
    <submittedName>
        <fullName evidence="1">Uncharacterized protein</fullName>
    </submittedName>
</protein>
<evidence type="ECO:0000313" key="1">
    <source>
        <dbReference type="EMBL" id="MFC4232661.1"/>
    </source>
</evidence>
<dbReference type="RefSeq" id="WP_379014606.1">
    <property type="nucleotide sequence ID" value="NZ_JBHSDC010000024.1"/>
</dbReference>
<keyword evidence="2" id="KW-1185">Reference proteome</keyword>
<proteinExistence type="predicted"/>
<reference evidence="2" key="1">
    <citation type="journal article" date="2019" name="Int. J. Syst. Evol. Microbiol.">
        <title>The Global Catalogue of Microorganisms (GCM) 10K type strain sequencing project: providing services to taxonomists for standard genome sequencing and annotation.</title>
        <authorList>
            <consortium name="The Broad Institute Genomics Platform"/>
            <consortium name="The Broad Institute Genome Sequencing Center for Infectious Disease"/>
            <person name="Wu L."/>
            <person name="Ma J."/>
        </authorList>
    </citation>
    <scope>NUCLEOTIDE SEQUENCE [LARGE SCALE GENOMIC DNA]</scope>
    <source>
        <strain evidence="2">CECT 8010</strain>
    </source>
</reference>
<organism evidence="1 2">
    <name type="scientific">Parasediminibacterium paludis</name>
    <dbReference type="NCBI Taxonomy" id="908966"/>
    <lineage>
        <taxon>Bacteria</taxon>
        <taxon>Pseudomonadati</taxon>
        <taxon>Bacteroidota</taxon>
        <taxon>Chitinophagia</taxon>
        <taxon>Chitinophagales</taxon>
        <taxon>Chitinophagaceae</taxon>
        <taxon>Parasediminibacterium</taxon>
    </lineage>
</organism>